<dbReference type="PANTHER" id="PTHR23264">
    <property type="entry name" value="NUCLEOTIDE-BINDING PROTEIN NBP35 YEAST -RELATED"/>
    <property type="match status" value="1"/>
</dbReference>
<dbReference type="KEGG" id="sgbi:P3F81_12645"/>
<dbReference type="GO" id="GO:0016887">
    <property type="term" value="F:ATP hydrolysis activity"/>
    <property type="evidence" value="ECO:0007669"/>
    <property type="project" value="UniProtKB-UniRule"/>
</dbReference>
<keyword evidence="4 6" id="KW-0408">Iron</keyword>
<dbReference type="InterPro" id="IPR033756">
    <property type="entry name" value="YlxH/NBP35"/>
</dbReference>
<evidence type="ECO:0000256" key="2">
    <source>
        <dbReference type="ARBA" id="ARBA00022741"/>
    </source>
</evidence>
<name>A0A9Y2AJB2_9FIRM</name>
<evidence type="ECO:0000256" key="5">
    <source>
        <dbReference type="ARBA" id="ARBA00023014"/>
    </source>
</evidence>
<accession>A0A9Y2AJB2</accession>
<keyword evidence="3 6" id="KW-0067">ATP-binding</keyword>
<evidence type="ECO:0000313" key="8">
    <source>
        <dbReference type="Proteomes" id="UP001243623"/>
    </source>
</evidence>
<dbReference type="InterPro" id="IPR027417">
    <property type="entry name" value="P-loop_NTPase"/>
</dbReference>
<keyword evidence="6" id="KW-0378">Hydrolase</keyword>
<dbReference type="GO" id="GO:0005524">
    <property type="term" value="F:ATP binding"/>
    <property type="evidence" value="ECO:0007669"/>
    <property type="project" value="UniProtKB-UniRule"/>
</dbReference>
<gene>
    <name evidence="7" type="ORF">P3F81_12645</name>
</gene>
<evidence type="ECO:0000313" key="7">
    <source>
        <dbReference type="EMBL" id="WIW70708.1"/>
    </source>
</evidence>
<comment type="function">
    <text evidence="6">Binds and transfers iron-sulfur (Fe-S) clusters to target apoproteins. Can hydrolyze ATP.</text>
</comment>
<dbReference type="PROSITE" id="PS01215">
    <property type="entry name" value="MRP"/>
    <property type="match status" value="1"/>
</dbReference>
<keyword evidence="1 6" id="KW-0479">Metal-binding</keyword>
<protein>
    <recommendedName>
        <fullName evidence="6">Iron-sulfur cluster carrier protein</fullName>
    </recommendedName>
</protein>
<evidence type="ECO:0000256" key="4">
    <source>
        <dbReference type="ARBA" id="ARBA00023004"/>
    </source>
</evidence>
<dbReference type="GO" id="GO:0051536">
    <property type="term" value="F:iron-sulfur cluster binding"/>
    <property type="evidence" value="ECO:0007669"/>
    <property type="project" value="UniProtKB-UniRule"/>
</dbReference>
<dbReference type="Gene3D" id="3.40.50.300">
    <property type="entry name" value="P-loop containing nucleotide triphosphate hydrolases"/>
    <property type="match status" value="1"/>
</dbReference>
<dbReference type="HAMAP" id="MF_02040">
    <property type="entry name" value="Mrp_NBP35"/>
    <property type="match status" value="1"/>
</dbReference>
<dbReference type="AlphaFoldDB" id="A0A9Y2AJB2"/>
<dbReference type="GO" id="GO:0046872">
    <property type="term" value="F:metal ion binding"/>
    <property type="evidence" value="ECO:0007669"/>
    <property type="project" value="UniProtKB-KW"/>
</dbReference>
<dbReference type="InterPro" id="IPR000808">
    <property type="entry name" value="Mrp-like_CS"/>
</dbReference>
<keyword evidence="8" id="KW-1185">Reference proteome</keyword>
<keyword evidence="5 6" id="KW-0411">Iron-sulfur</keyword>
<comment type="subunit">
    <text evidence="6">Homodimer.</text>
</comment>
<dbReference type="Pfam" id="PF10609">
    <property type="entry name" value="ParA"/>
    <property type="match status" value="1"/>
</dbReference>
<evidence type="ECO:0000256" key="6">
    <source>
        <dbReference type="HAMAP-Rule" id="MF_02040"/>
    </source>
</evidence>
<feature type="binding site" evidence="6">
    <location>
        <begin position="34"/>
        <end position="41"/>
    </location>
    <ligand>
        <name>ATP</name>
        <dbReference type="ChEBI" id="CHEBI:30616"/>
    </ligand>
</feature>
<keyword evidence="2 6" id="KW-0547">Nucleotide-binding</keyword>
<dbReference type="InterPro" id="IPR019591">
    <property type="entry name" value="Mrp/NBP35_ATP-bd"/>
</dbReference>
<dbReference type="GO" id="GO:0016226">
    <property type="term" value="P:iron-sulfur cluster assembly"/>
    <property type="evidence" value="ECO:0007669"/>
    <property type="project" value="InterPro"/>
</dbReference>
<organism evidence="7 8">
    <name type="scientific">Selenobaculum gibii</name>
    <dbReference type="NCBI Taxonomy" id="3054208"/>
    <lineage>
        <taxon>Bacteria</taxon>
        <taxon>Bacillati</taxon>
        <taxon>Bacillota</taxon>
        <taxon>Negativicutes</taxon>
        <taxon>Selenomonadales</taxon>
        <taxon>Selenomonadaceae</taxon>
        <taxon>Selenobaculum</taxon>
    </lineage>
</organism>
<dbReference type="EMBL" id="CP120678">
    <property type="protein sequence ID" value="WIW70708.1"/>
    <property type="molecule type" value="Genomic_DNA"/>
</dbReference>
<dbReference type="SUPFAM" id="SSF52540">
    <property type="entry name" value="P-loop containing nucleoside triphosphate hydrolases"/>
    <property type="match status" value="1"/>
</dbReference>
<dbReference type="GO" id="GO:0005829">
    <property type="term" value="C:cytosol"/>
    <property type="evidence" value="ECO:0007669"/>
    <property type="project" value="TreeGrafter"/>
</dbReference>
<dbReference type="GO" id="GO:0140663">
    <property type="term" value="F:ATP-dependent FeS chaperone activity"/>
    <property type="evidence" value="ECO:0007669"/>
    <property type="project" value="InterPro"/>
</dbReference>
<proteinExistence type="inferred from homology"/>
<sequence>MACGMGQNKQYEEQSKKIQDLMKNIKHKIAVMSGKGGVGKSTVSANIAIGLSKMGYKVGLLDVDIHGPSIAGILGIRDAVIEFNEDRMVPYPYSENLKVLSMQCLLNQPDDPIIWRGPAKIGVVRQFLSDTEWGELDYLIIDTPPGTGDEPLTVAQTVDECKALLVTTPQEISLADVRKSINFCRRVKLPILGLVENMSGFVCPTCHTLHNIFQSEGGKKTAADFDIEFLGSLPIDPNVVVSGDSGQSLAEDSPVNAGLNEVLKNIINQTEKK</sequence>
<comment type="similarity">
    <text evidence="6">Belongs to the Mrp/NBP35 ATP-binding proteins family.</text>
</comment>
<dbReference type="Proteomes" id="UP001243623">
    <property type="component" value="Chromosome"/>
</dbReference>
<reference evidence="7" key="1">
    <citation type="submission" date="2023-03" db="EMBL/GenBank/DDBJ databases">
        <title>Selenobaculum gbiensis gen. nov. sp. nov., a new bacterium isolated from the gut microbiota of IBD patient.</title>
        <authorList>
            <person name="Yeo S."/>
            <person name="Park H."/>
            <person name="Huh C.S."/>
        </authorList>
    </citation>
    <scope>NUCLEOTIDE SEQUENCE</scope>
    <source>
        <strain evidence="7">ICN-92133</strain>
    </source>
</reference>
<evidence type="ECO:0000256" key="3">
    <source>
        <dbReference type="ARBA" id="ARBA00022840"/>
    </source>
</evidence>
<dbReference type="CDD" id="cd02037">
    <property type="entry name" value="Mrp_NBP35"/>
    <property type="match status" value="1"/>
</dbReference>
<evidence type="ECO:0000256" key="1">
    <source>
        <dbReference type="ARBA" id="ARBA00022723"/>
    </source>
</evidence>
<dbReference type="RefSeq" id="WP_147669466.1">
    <property type="nucleotide sequence ID" value="NZ_CP120678.1"/>
</dbReference>
<dbReference type="PANTHER" id="PTHR23264:SF19">
    <property type="entry name" value="CYTOSOLIC FE-S CLUSTER ASSEMBLY FACTOR NUBP2"/>
    <property type="match status" value="1"/>
</dbReference>
<dbReference type="FunFam" id="3.40.50.300:FF:001119">
    <property type="entry name" value="Iron-sulfur cluster carrier protein"/>
    <property type="match status" value="1"/>
</dbReference>